<dbReference type="AlphaFoldDB" id="A0AAU6Q4M4"/>
<feature type="domain" description="PRC-barrel" evidence="1">
    <location>
        <begin position="91"/>
        <end position="158"/>
    </location>
</feature>
<dbReference type="SUPFAM" id="SSF50346">
    <property type="entry name" value="PRC-barrel domain"/>
    <property type="match status" value="2"/>
</dbReference>
<name>A0AAU6Q4M4_9DEIO</name>
<dbReference type="EMBL" id="CP149782">
    <property type="protein sequence ID" value="WYF45569.1"/>
    <property type="molecule type" value="Genomic_DNA"/>
</dbReference>
<gene>
    <name evidence="2" type="ORF">WDJ50_05470</name>
</gene>
<dbReference type="RefSeq" id="WP_339096854.1">
    <property type="nucleotide sequence ID" value="NZ_CP149782.1"/>
</dbReference>
<dbReference type="Pfam" id="PF05239">
    <property type="entry name" value="PRC"/>
    <property type="match status" value="2"/>
</dbReference>
<evidence type="ECO:0000259" key="1">
    <source>
        <dbReference type="Pfam" id="PF05239"/>
    </source>
</evidence>
<organism evidence="2">
    <name type="scientific">Deinococcus sp. VB142</name>
    <dbReference type="NCBI Taxonomy" id="3112952"/>
    <lineage>
        <taxon>Bacteria</taxon>
        <taxon>Thermotogati</taxon>
        <taxon>Deinococcota</taxon>
        <taxon>Deinococci</taxon>
        <taxon>Deinococcales</taxon>
        <taxon>Deinococcaceae</taxon>
        <taxon>Deinococcus</taxon>
    </lineage>
</organism>
<dbReference type="InterPro" id="IPR011033">
    <property type="entry name" value="PRC_barrel-like_sf"/>
</dbReference>
<sequence length="539" mass="56110">MLKGKELLGRPIVAVSNGEQVENVHDVVFDHQANRVLALLVEEGGWLHAAKAVPFGRIQSFGEKAVMIATPADVVSTKQDPELKAALAGKSNLIGLTLLTEDGHTLGKISDVYFDERTGQVEGYEATGGFFADMTSGRTFIPAPGSIQIGKDSAIVPAAVAAAMREQTPGGIRGAFQVAGQSLTGAVQTAAGSVRGAVQDAGQSVRETYENLADATRERQQEVLVGKVAGHDVLTDTGRVLVKEGETVTQAHFAEAEREGKLAALAAAVTGGTVQAAVDQLRSKVQSGAADLQEASAEKQRDFVVGKVAGDDVRTPGGVLIVAKGATISDMQASYAEREGVLPALVAAAGQGSVGQGVRGLLSDPGPTPVGASVGRRVLEDVRSPVGGLLAVQGQIVTPTIAERARELGIEDRLYAATQTQAAGVGEGLREGATEVRDQLADGLSSIAQGTEQLLGRAKAWLGDKREEVEGALTRQEQEAHQARIRDALGRPVRRAVLTTTDRVILHPGEYVTHAALDEARAAGVLDLLLDSVEDTGPV</sequence>
<reference evidence="2" key="1">
    <citation type="submission" date="2024-03" db="EMBL/GenBank/DDBJ databases">
        <title>Deinococcus weizhi sp. nov., isolated from human skin.</title>
        <authorList>
            <person name="Wei Z."/>
            <person name="Tian F."/>
            <person name="Yang C."/>
            <person name="Xin L.T."/>
            <person name="Wen Z.J."/>
            <person name="Lan K.C."/>
            <person name="Yu L."/>
            <person name="Zhe W."/>
            <person name="Dan F.D."/>
            <person name="Jun W."/>
            <person name="Rui Z."/>
            <person name="Yong X.J."/>
            <person name="Ting Y."/>
            <person name="Wei X."/>
            <person name="Xu Z.G."/>
            <person name="Xin Z."/>
            <person name="Dong F.G."/>
            <person name="Ni X.M."/>
            <person name="Zheng M.G."/>
            <person name="Chun Y."/>
            <person name="Qian W.X."/>
        </authorList>
    </citation>
    <scope>NUCLEOTIDE SEQUENCE</scope>
    <source>
        <strain evidence="2">VB142</strain>
    </source>
</reference>
<proteinExistence type="predicted"/>
<dbReference type="InterPro" id="IPR027275">
    <property type="entry name" value="PRC-brl_dom"/>
</dbReference>
<protein>
    <submittedName>
        <fullName evidence="2">PRC-barrel domain-containing protein</fullName>
    </submittedName>
</protein>
<accession>A0AAU6Q4M4</accession>
<evidence type="ECO:0000313" key="2">
    <source>
        <dbReference type="EMBL" id="WYF45569.1"/>
    </source>
</evidence>
<dbReference type="Gene3D" id="2.30.30.240">
    <property type="entry name" value="PRC-barrel domain"/>
    <property type="match status" value="2"/>
</dbReference>
<feature type="domain" description="PRC-barrel" evidence="1">
    <location>
        <begin position="3"/>
        <end position="74"/>
    </location>
</feature>